<dbReference type="Proteomes" id="UP000578091">
    <property type="component" value="Unassembled WGS sequence"/>
</dbReference>
<name>A0A853J7L2_9GAMM</name>
<dbReference type="PANTHER" id="PTHR37310">
    <property type="entry name" value="CYTOPLASMIC PROTEIN-RELATED"/>
    <property type="match status" value="1"/>
</dbReference>
<dbReference type="InterPro" id="IPR044543">
    <property type="entry name" value="YHJQ-like"/>
</dbReference>
<dbReference type="Pfam" id="PF03860">
    <property type="entry name" value="Csp"/>
    <property type="match status" value="1"/>
</dbReference>
<evidence type="ECO:0000313" key="1">
    <source>
        <dbReference type="EMBL" id="NZA25081.1"/>
    </source>
</evidence>
<protein>
    <submittedName>
        <fullName evidence="1">Four-helix bundle copper-binding protein</fullName>
    </submittedName>
</protein>
<dbReference type="CDD" id="cd08026">
    <property type="entry name" value="DUF326"/>
    <property type="match status" value="1"/>
</dbReference>
<keyword evidence="2" id="KW-1185">Reference proteome</keyword>
<dbReference type="EMBL" id="JACCKA010000012">
    <property type="protein sequence ID" value="NZA25081.1"/>
    <property type="molecule type" value="Genomic_DNA"/>
</dbReference>
<proteinExistence type="predicted"/>
<comment type="caution">
    <text evidence="1">The sequence shown here is derived from an EMBL/GenBank/DDBJ whole genome shotgun (WGS) entry which is preliminary data.</text>
</comment>
<dbReference type="Gene3D" id="1.20.1270.360">
    <property type="match status" value="1"/>
</dbReference>
<dbReference type="RefSeq" id="WP_180676889.1">
    <property type="nucleotide sequence ID" value="NZ_JACCKA010000012.1"/>
</dbReference>
<sequence length="119" mass="12592">MTHHTAEHRSDEMNQCIDNCSTCHAVCLETINYCLEKGGKHAEAEHINLMSVCADICATSADAMLRGASVHSATCGACAEVCRKCAEACAAMGDDADMQRCADACRRCADSCGRMAKAA</sequence>
<accession>A0A853J7L2</accession>
<dbReference type="AlphaFoldDB" id="A0A853J7L2"/>
<reference evidence="1 2" key="1">
    <citation type="submission" date="2020-07" db="EMBL/GenBank/DDBJ databases">
        <title>Luteimonas sp. SJ-92.</title>
        <authorList>
            <person name="Huang X.-X."/>
            <person name="Xu L."/>
            <person name="Sun J.-Q."/>
        </authorList>
    </citation>
    <scope>NUCLEOTIDE SEQUENCE [LARGE SCALE GENOMIC DNA]</scope>
    <source>
        <strain evidence="1 2">SJ-92</strain>
    </source>
</reference>
<gene>
    <name evidence="1" type="ORF">H0E84_01665</name>
</gene>
<evidence type="ECO:0000313" key="2">
    <source>
        <dbReference type="Proteomes" id="UP000578091"/>
    </source>
</evidence>
<dbReference type="InterPro" id="IPR005560">
    <property type="entry name" value="Csp_YhjQ"/>
</dbReference>
<dbReference type="PANTHER" id="PTHR37310:SF1">
    <property type="entry name" value="CYTOPLASMIC PROTEIN"/>
    <property type="match status" value="1"/>
</dbReference>
<organism evidence="1 2">
    <name type="scientific">Luteimonas salinisoli</name>
    <dbReference type="NCBI Taxonomy" id="2752307"/>
    <lineage>
        <taxon>Bacteria</taxon>
        <taxon>Pseudomonadati</taxon>
        <taxon>Pseudomonadota</taxon>
        <taxon>Gammaproteobacteria</taxon>
        <taxon>Lysobacterales</taxon>
        <taxon>Lysobacteraceae</taxon>
        <taxon>Luteimonas</taxon>
    </lineage>
</organism>